<dbReference type="SMART" id="SM00478">
    <property type="entry name" value="ENDO3c"/>
    <property type="match status" value="1"/>
</dbReference>
<evidence type="ECO:0000256" key="3">
    <source>
        <dbReference type="ARBA" id="ARBA00022723"/>
    </source>
</evidence>
<keyword evidence="5 12" id="KW-0378">Hydrolase</keyword>
<evidence type="ECO:0000256" key="12">
    <source>
        <dbReference type="HAMAP-Rule" id="MF_00942"/>
    </source>
</evidence>
<evidence type="ECO:0000256" key="5">
    <source>
        <dbReference type="ARBA" id="ARBA00022801"/>
    </source>
</evidence>
<comment type="cofactor">
    <cofactor evidence="12">
        <name>[4Fe-4S] cluster</name>
        <dbReference type="ChEBI" id="CHEBI:49883"/>
    </cofactor>
    <text evidence="12">Binds 1 [4Fe-4S] cluster.</text>
</comment>
<sequence>MKKVDFDSVHRILENEVKHYDVPIVDLIKIQTQDPFKVLVTTILSARTNDRTTAAASKRLFEKAFDLQSLEKLTVREIERLIFPVGFYKNKARYLTQLPLVLREKFGGKIPQTIEELVQLPGVGRKTANLVVVIAFEKPGVCVDIHVHRIMNRLGYVKTKTPFKTEMALRKKLPEKYWISFNSILVAFGQNLCRPQSPFCSKCPVFHYCNRVGVVQSR</sequence>
<evidence type="ECO:0000256" key="7">
    <source>
        <dbReference type="ARBA" id="ARBA00023014"/>
    </source>
</evidence>
<dbReference type="Gene3D" id="1.10.340.30">
    <property type="entry name" value="Hypothetical protein, domain 2"/>
    <property type="match status" value="1"/>
</dbReference>
<organism evidence="14 15">
    <name type="scientific">Candidatus Iainarchaeum sp</name>
    <dbReference type="NCBI Taxonomy" id="3101447"/>
    <lineage>
        <taxon>Archaea</taxon>
        <taxon>Candidatus Iainarchaeota</taxon>
        <taxon>Candidatus Iainarchaeia</taxon>
        <taxon>Candidatus Iainarchaeales</taxon>
        <taxon>Candidatus Iainarchaeaceae</taxon>
        <taxon>Candidatus Iainarchaeum</taxon>
    </lineage>
</organism>
<dbReference type="InterPro" id="IPR003265">
    <property type="entry name" value="HhH-GPD_domain"/>
</dbReference>
<feature type="binding site" evidence="12">
    <location>
        <position position="203"/>
    </location>
    <ligand>
        <name>[4Fe-4S] cluster</name>
        <dbReference type="ChEBI" id="CHEBI:49883"/>
    </ligand>
</feature>
<dbReference type="Proteomes" id="UP000675968">
    <property type="component" value="Unassembled WGS sequence"/>
</dbReference>
<dbReference type="GO" id="GO:0140078">
    <property type="term" value="F:class I DNA-(apurinic or apyrimidinic site) endonuclease activity"/>
    <property type="evidence" value="ECO:0007669"/>
    <property type="project" value="UniProtKB-EC"/>
</dbReference>
<evidence type="ECO:0000256" key="6">
    <source>
        <dbReference type="ARBA" id="ARBA00023004"/>
    </source>
</evidence>
<keyword evidence="6 12" id="KW-0408">Iron</keyword>
<dbReference type="InterPro" id="IPR023170">
    <property type="entry name" value="HhH_base_excis_C"/>
</dbReference>
<comment type="catalytic activity">
    <reaction evidence="11">
        <text>Hydrolyzes mismatched double-stranded DNA and polynucleotides, releasing free thymine.</text>
        <dbReference type="EC" id="3.2.2.29"/>
    </reaction>
</comment>
<dbReference type="SUPFAM" id="SSF48150">
    <property type="entry name" value="DNA-glycosylase"/>
    <property type="match status" value="1"/>
</dbReference>
<comment type="catalytic activity">
    <reaction evidence="12">
        <text>2'-deoxyribonucleotide-(2'-deoxyribose 5'-phosphate)-2'-deoxyribonucleotide-DNA = a 3'-end 2'-deoxyribonucleotide-(2,3-dehydro-2,3-deoxyribose 5'-phosphate)-DNA + a 5'-end 5'-phospho-2'-deoxyribonucleoside-DNA + H(+)</text>
        <dbReference type="Rhea" id="RHEA:66592"/>
        <dbReference type="Rhea" id="RHEA-COMP:13180"/>
        <dbReference type="Rhea" id="RHEA-COMP:16897"/>
        <dbReference type="Rhea" id="RHEA-COMP:17067"/>
        <dbReference type="ChEBI" id="CHEBI:15378"/>
        <dbReference type="ChEBI" id="CHEBI:136412"/>
        <dbReference type="ChEBI" id="CHEBI:157695"/>
        <dbReference type="ChEBI" id="CHEBI:167181"/>
        <dbReference type="EC" id="4.2.99.18"/>
    </reaction>
</comment>
<proteinExistence type="inferred from homology"/>
<dbReference type="Pfam" id="PF00633">
    <property type="entry name" value="HHH"/>
    <property type="match status" value="1"/>
</dbReference>
<dbReference type="GO" id="GO:0046872">
    <property type="term" value="F:metal ion binding"/>
    <property type="evidence" value="ECO:0007669"/>
    <property type="project" value="UniProtKB-KW"/>
</dbReference>
<dbReference type="GO" id="GO:0051539">
    <property type="term" value="F:4 iron, 4 sulfur cluster binding"/>
    <property type="evidence" value="ECO:0007669"/>
    <property type="project" value="UniProtKB-UniRule"/>
</dbReference>
<dbReference type="InterPro" id="IPR000445">
    <property type="entry name" value="HhH_motif"/>
</dbReference>
<dbReference type="PROSITE" id="PS01155">
    <property type="entry name" value="ENDONUCLEASE_III_2"/>
    <property type="match status" value="1"/>
</dbReference>
<accession>A0A8T4L7L9</accession>
<dbReference type="AlphaFoldDB" id="A0A8T4L7L9"/>
<dbReference type="GO" id="GO:0006289">
    <property type="term" value="P:nucleotide-excision repair"/>
    <property type="evidence" value="ECO:0007669"/>
    <property type="project" value="TreeGrafter"/>
</dbReference>
<keyword evidence="10 12" id="KW-0326">Glycosidase</keyword>
<evidence type="ECO:0000256" key="2">
    <source>
        <dbReference type="ARBA" id="ARBA00022485"/>
    </source>
</evidence>
<evidence type="ECO:0000256" key="4">
    <source>
        <dbReference type="ARBA" id="ARBA00022763"/>
    </source>
</evidence>
<feature type="binding site" evidence="12">
    <location>
        <position position="209"/>
    </location>
    <ligand>
        <name>[4Fe-4S] cluster</name>
        <dbReference type="ChEBI" id="CHEBI:49883"/>
    </ligand>
</feature>
<dbReference type="GO" id="GO:0003677">
    <property type="term" value="F:DNA binding"/>
    <property type="evidence" value="ECO:0007669"/>
    <property type="project" value="UniProtKB-UniRule"/>
</dbReference>
<evidence type="ECO:0000256" key="8">
    <source>
        <dbReference type="ARBA" id="ARBA00023204"/>
    </source>
</evidence>
<feature type="binding site" evidence="12">
    <location>
        <position position="193"/>
    </location>
    <ligand>
        <name>[4Fe-4S] cluster</name>
        <dbReference type="ChEBI" id="CHEBI:49883"/>
    </ligand>
</feature>
<name>A0A8T4L7L9_9ARCH</name>
<keyword evidence="14" id="KW-0255">Endonuclease</keyword>
<keyword evidence="12" id="KW-0238">DNA-binding</keyword>
<keyword evidence="9 12" id="KW-0456">Lyase</keyword>
<dbReference type="GO" id="GO:0000703">
    <property type="term" value="F:oxidized pyrimidine nucleobase lesion DNA N-glycosylase activity"/>
    <property type="evidence" value="ECO:0007669"/>
    <property type="project" value="TreeGrafter"/>
</dbReference>
<feature type="domain" description="HhH-GPD" evidence="13">
    <location>
        <begin position="44"/>
        <end position="191"/>
    </location>
</feature>
<dbReference type="FunFam" id="1.10.340.30:FF:000001">
    <property type="entry name" value="Endonuclease III"/>
    <property type="match status" value="1"/>
</dbReference>
<reference evidence="14" key="1">
    <citation type="submission" date="2021-03" db="EMBL/GenBank/DDBJ databases">
        <authorList>
            <person name="Jaffe A."/>
        </authorList>
    </citation>
    <scope>NUCLEOTIDE SEQUENCE</scope>
    <source>
        <strain evidence="14">RIFCSPLOWO2_01_FULL_AR10_48_17</strain>
    </source>
</reference>
<evidence type="ECO:0000313" key="15">
    <source>
        <dbReference type="Proteomes" id="UP000675968"/>
    </source>
</evidence>
<evidence type="ECO:0000313" key="14">
    <source>
        <dbReference type="EMBL" id="MBS3061892.1"/>
    </source>
</evidence>
<dbReference type="GO" id="GO:0141016">
    <property type="term" value="F:G/T mismatch-specific thymine-DNA glycosylase activity"/>
    <property type="evidence" value="ECO:0007669"/>
    <property type="project" value="UniProtKB-EC"/>
</dbReference>
<dbReference type="PANTHER" id="PTHR43286">
    <property type="entry name" value="ENDONUCLEASE III-LIKE PROTEIN 1"/>
    <property type="match status" value="1"/>
</dbReference>
<evidence type="ECO:0000256" key="1">
    <source>
        <dbReference type="ARBA" id="ARBA00008343"/>
    </source>
</evidence>
<comment type="function">
    <text evidence="12">DNA repair enzyme that has both DNA N-glycosylase activity and AP-lyase activity. The DNA N-glycosylase activity releases various damaged pyrimidines from DNA by cleaving the N-glycosidic bond, leaving an AP (apurinic/apyrimidinic) site. The AP-lyase activity cleaves the phosphodiester bond 3' to the AP site by a beta-elimination, leaving a 3'-terminal unsaturated sugar and a product with a terminal 5'-phosphate.</text>
</comment>
<comment type="similarity">
    <text evidence="1 12">Belongs to the Nth/MutY family.</text>
</comment>
<dbReference type="Gene3D" id="1.10.1670.10">
    <property type="entry name" value="Helix-hairpin-Helix base-excision DNA repair enzymes (C-terminal)"/>
    <property type="match status" value="1"/>
</dbReference>
<gene>
    <name evidence="12" type="primary">nth</name>
    <name evidence="14" type="ORF">J4215_04905</name>
</gene>
<dbReference type="InterPro" id="IPR011257">
    <property type="entry name" value="DNA_glycosylase"/>
</dbReference>
<dbReference type="HAMAP" id="MF_00942">
    <property type="entry name" value="Nth"/>
    <property type="match status" value="1"/>
</dbReference>
<dbReference type="InterPro" id="IPR005759">
    <property type="entry name" value="Nth"/>
</dbReference>
<keyword evidence="14" id="KW-0540">Nuclease</keyword>
<keyword evidence="2 12" id="KW-0004">4Fe-4S</keyword>
<dbReference type="CDD" id="cd00056">
    <property type="entry name" value="ENDO3c"/>
    <property type="match status" value="1"/>
</dbReference>
<protein>
    <recommendedName>
        <fullName evidence="12">Endonuclease III</fullName>
        <ecNumber evidence="12">4.2.99.18</ecNumber>
    </recommendedName>
    <alternativeName>
        <fullName evidence="12">DNA-(apurinic or apyrimidinic site) lyase</fullName>
    </alternativeName>
</protein>
<evidence type="ECO:0000259" key="13">
    <source>
        <dbReference type="SMART" id="SM00478"/>
    </source>
</evidence>
<feature type="binding site" evidence="12">
    <location>
        <position position="200"/>
    </location>
    <ligand>
        <name>[4Fe-4S] cluster</name>
        <dbReference type="ChEBI" id="CHEBI:49883"/>
    </ligand>
</feature>
<keyword evidence="7 12" id="KW-0411">Iron-sulfur</keyword>
<dbReference type="InterPro" id="IPR004036">
    <property type="entry name" value="Endonuclease-III-like_CS2"/>
</dbReference>
<evidence type="ECO:0000256" key="11">
    <source>
        <dbReference type="ARBA" id="ARBA00052915"/>
    </source>
</evidence>
<keyword evidence="8 12" id="KW-0234">DNA repair</keyword>
<dbReference type="Pfam" id="PF00730">
    <property type="entry name" value="HhH-GPD"/>
    <property type="match status" value="1"/>
</dbReference>
<dbReference type="PIRSF" id="PIRSF001435">
    <property type="entry name" value="Nth"/>
    <property type="match status" value="1"/>
</dbReference>
<dbReference type="EMBL" id="JAGVWC010000011">
    <property type="protein sequence ID" value="MBS3061892.1"/>
    <property type="molecule type" value="Genomic_DNA"/>
</dbReference>
<keyword evidence="4 12" id="KW-0227">DNA damage</keyword>
<keyword evidence="3 12" id="KW-0479">Metal-binding</keyword>
<reference evidence="14" key="2">
    <citation type="submission" date="2021-05" db="EMBL/GenBank/DDBJ databases">
        <title>Protein family content uncovers lineage relationships and bacterial pathway maintenance mechanisms in DPANN archaea.</title>
        <authorList>
            <person name="Castelle C.J."/>
            <person name="Meheust R."/>
            <person name="Jaffe A.L."/>
            <person name="Seitz K."/>
            <person name="Gong X."/>
            <person name="Baker B.J."/>
            <person name="Banfield J.F."/>
        </authorList>
    </citation>
    <scope>NUCLEOTIDE SEQUENCE</scope>
    <source>
        <strain evidence="14">RIFCSPLOWO2_01_FULL_AR10_48_17</strain>
    </source>
</reference>
<comment type="caution">
    <text evidence="14">The sequence shown here is derived from an EMBL/GenBank/DDBJ whole genome shotgun (WGS) entry which is preliminary data.</text>
</comment>
<evidence type="ECO:0000256" key="10">
    <source>
        <dbReference type="ARBA" id="ARBA00023295"/>
    </source>
</evidence>
<dbReference type="EC" id="4.2.99.18" evidence="12"/>
<dbReference type="GO" id="GO:0006285">
    <property type="term" value="P:base-excision repair, AP site formation"/>
    <property type="evidence" value="ECO:0007669"/>
    <property type="project" value="TreeGrafter"/>
</dbReference>
<dbReference type="PANTHER" id="PTHR43286:SF1">
    <property type="entry name" value="ENDONUCLEASE III-LIKE PROTEIN 1"/>
    <property type="match status" value="1"/>
</dbReference>
<evidence type="ECO:0000256" key="9">
    <source>
        <dbReference type="ARBA" id="ARBA00023239"/>
    </source>
</evidence>